<proteinExistence type="predicted"/>
<dbReference type="OrthoDB" id="30052at2"/>
<dbReference type="Pfam" id="PF08450">
    <property type="entry name" value="SGL"/>
    <property type="match status" value="1"/>
</dbReference>
<keyword evidence="2" id="KW-0479">Metal-binding</keyword>
<feature type="binding site" evidence="2">
    <location>
        <position position="120"/>
    </location>
    <ligand>
        <name>substrate</name>
    </ligand>
</feature>
<name>A0A0S3EYQ2_9SPHN</name>
<comment type="cofactor">
    <cofactor evidence="2">
        <name>Zn(2+)</name>
        <dbReference type="ChEBI" id="CHEBI:29105"/>
    </cofactor>
    <text evidence="2">Binds 1 divalent metal cation per subunit.</text>
</comment>
<evidence type="ECO:0000313" key="5">
    <source>
        <dbReference type="Proteomes" id="UP000056968"/>
    </source>
</evidence>
<dbReference type="InterPro" id="IPR011042">
    <property type="entry name" value="6-blade_b-propeller_TolB-like"/>
</dbReference>
<evidence type="ECO:0000313" key="4">
    <source>
        <dbReference type="EMBL" id="ALR20580.1"/>
    </source>
</evidence>
<feature type="domain" description="SMP-30/Gluconolactonase/LRE-like region" evidence="3">
    <location>
        <begin position="11"/>
        <end position="282"/>
    </location>
</feature>
<dbReference type="Gene3D" id="2.120.10.30">
    <property type="entry name" value="TolB, C-terminal domain"/>
    <property type="match status" value="1"/>
</dbReference>
<dbReference type="KEGG" id="sbd:ATN00_09950"/>
<evidence type="ECO:0000256" key="1">
    <source>
        <dbReference type="PIRSR" id="PIRSR605511-1"/>
    </source>
</evidence>
<dbReference type="SUPFAM" id="SSF63829">
    <property type="entry name" value="Calcium-dependent phosphotriesterase"/>
    <property type="match status" value="1"/>
</dbReference>
<dbReference type="GO" id="GO:0046872">
    <property type="term" value="F:metal ion binding"/>
    <property type="evidence" value="ECO:0007669"/>
    <property type="project" value="UniProtKB-KW"/>
</dbReference>
<accession>A0A0S3EYQ2</accession>
<keyword evidence="5" id="KW-1185">Reference proteome</keyword>
<dbReference type="AlphaFoldDB" id="A0A0S3EYQ2"/>
<feature type="binding site" evidence="2">
    <location>
        <position position="138"/>
    </location>
    <ligand>
        <name>substrate</name>
    </ligand>
</feature>
<dbReference type="EMBL" id="CP013264">
    <property type="protein sequence ID" value="ALR20580.1"/>
    <property type="molecule type" value="Genomic_DNA"/>
</dbReference>
<dbReference type="InterPro" id="IPR051262">
    <property type="entry name" value="SMP-30/CGR1_Lactonase"/>
</dbReference>
<evidence type="ECO:0000256" key="2">
    <source>
        <dbReference type="PIRSR" id="PIRSR605511-2"/>
    </source>
</evidence>
<dbReference type="InterPro" id="IPR005511">
    <property type="entry name" value="SMP-30"/>
</dbReference>
<gene>
    <name evidence="4" type="ORF">ATN00_09950</name>
</gene>
<dbReference type="InterPro" id="IPR013658">
    <property type="entry name" value="SGL"/>
</dbReference>
<evidence type="ECO:0000259" key="3">
    <source>
        <dbReference type="Pfam" id="PF08450"/>
    </source>
</evidence>
<dbReference type="PRINTS" id="PR01790">
    <property type="entry name" value="SMP30FAMILY"/>
</dbReference>
<protein>
    <submittedName>
        <fullName evidence="4">Gluconolaconase</fullName>
    </submittedName>
</protein>
<reference evidence="4 5" key="1">
    <citation type="submission" date="2015-11" db="EMBL/GenBank/DDBJ databases">
        <title>A Two-component Flavoprotein Monooxygenase System MeaXY Responsible for para-Hydroxylation of 2-Methyl-6-ethylaniline and 2,6-Diethylaniline in Sphingobium baderi DE-13.</title>
        <authorList>
            <person name="Cheng M."/>
            <person name="Meng Q."/>
            <person name="Yang Y."/>
            <person name="Chu C."/>
            <person name="Yan X."/>
            <person name="He J."/>
            <person name="Li S."/>
        </authorList>
    </citation>
    <scope>NUCLEOTIDE SEQUENCE [LARGE SCALE GENOMIC DNA]</scope>
    <source>
        <strain evidence="4 5">DE-13</strain>
    </source>
</reference>
<sequence length="303" mass="31472">MKTFATGLKMPEGPIALAGGSLLVVETLGRKLSRIAPDGRVSTVAELGGGPNGAAIGPDGRCYICNNGGFGQMDLPDGGLMPIEAPIDTPPGSIQVVDLETGIFETLYAHSEATPFWGPNDLVFDNDGGFWFTDFGRDRGRVRTRGSVYYARIDGSEIREVVHPVDGANGIGLSPDGATLYVASTYEGHLLQFRLSAPGVIDPAGGHAPNGSSLVGRGGPGQYLDSLAVDSAGRICCASPGIGAVLVFPPEGGTPEVVPTGDFLTTNICFGGPDRRTAFVTLGSSGRVVTFDWDVPGLKLTYE</sequence>
<feature type="active site" description="Proton donor/acceptor" evidence="1">
    <location>
        <position position="225"/>
    </location>
</feature>
<keyword evidence="2" id="KW-0862">Zinc</keyword>
<feature type="binding site" evidence="2">
    <location>
        <position position="225"/>
    </location>
    <ligand>
        <name>a divalent metal cation</name>
        <dbReference type="ChEBI" id="CHEBI:60240"/>
    </ligand>
</feature>
<feature type="binding site" evidence="2">
    <location>
        <position position="169"/>
    </location>
    <ligand>
        <name>a divalent metal cation</name>
        <dbReference type="ChEBI" id="CHEBI:60240"/>
    </ligand>
</feature>
<dbReference type="PANTHER" id="PTHR47572:SF5">
    <property type="entry name" value="BLR2277 PROTEIN"/>
    <property type="match status" value="1"/>
</dbReference>
<dbReference type="Proteomes" id="UP000056968">
    <property type="component" value="Chromosome"/>
</dbReference>
<dbReference type="PANTHER" id="PTHR47572">
    <property type="entry name" value="LIPOPROTEIN-RELATED"/>
    <property type="match status" value="1"/>
</dbReference>
<organism evidence="4 5">
    <name type="scientific">Sphingobium baderi</name>
    <dbReference type="NCBI Taxonomy" id="1332080"/>
    <lineage>
        <taxon>Bacteria</taxon>
        <taxon>Pseudomonadati</taxon>
        <taxon>Pseudomonadota</taxon>
        <taxon>Alphaproteobacteria</taxon>
        <taxon>Sphingomonadales</taxon>
        <taxon>Sphingomonadaceae</taxon>
        <taxon>Sphingobium</taxon>
    </lineage>
</organism>
<dbReference type="STRING" id="1332080.ATN00_09950"/>